<dbReference type="Pfam" id="PF02321">
    <property type="entry name" value="OEP"/>
    <property type="match status" value="2"/>
</dbReference>
<accession>A0A6I6H8N0</accession>
<organism evidence="10 11">
    <name type="scientific">Pseudomonas alkylphenolica</name>
    <dbReference type="NCBI Taxonomy" id="237609"/>
    <lineage>
        <taxon>Bacteria</taxon>
        <taxon>Pseudomonadati</taxon>
        <taxon>Pseudomonadota</taxon>
        <taxon>Gammaproteobacteria</taxon>
        <taxon>Pseudomonadales</taxon>
        <taxon>Pseudomonadaceae</taxon>
        <taxon>Pseudomonas</taxon>
    </lineage>
</organism>
<dbReference type="PROSITE" id="PS51257">
    <property type="entry name" value="PROKAR_LIPOPROTEIN"/>
    <property type="match status" value="1"/>
</dbReference>
<keyword evidence="3 8" id="KW-0812">Transmembrane</keyword>
<dbReference type="Gene3D" id="2.20.200.10">
    <property type="entry name" value="Outer membrane efflux proteins (OEP)"/>
    <property type="match status" value="1"/>
</dbReference>
<gene>
    <name evidence="10" type="ORF">GPJ81_19195</name>
</gene>
<dbReference type="RefSeq" id="WP_157193535.1">
    <property type="nucleotide sequence ID" value="NZ_CP046621.1"/>
</dbReference>
<feature type="region of interest" description="Disordered" evidence="9">
    <location>
        <begin position="116"/>
        <end position="146"/>
    </location>
</feature>
<evidence type="ECO:0000313" key="11">
    <source>
        <dbReference type="Proteomes" id="UP000426235"/>
    </source>
</evidence>
<comment type="subcellular location">
    <subcellularLocation>
        <location evidence="8">Cell outer membrane</location>
        <topology evidence="8">Lipid-anchor</topology>
    </subcellularLocation>
</comment>
<protein>
    <submittedName>
        <fullName evidence="10">Efflux transporter outer membrane subunit</fullName>
    </submittedName>
</protein>
<evidence type="ECO:0000256" key="6">
    <source>
        <dbReference type="ARBA" id="ARBA00023237"/>
    </source>
</evidence>
<name>A0A6I6H8N0_9PSED</name>
<dbReference type="NCBIfam" id="TIGR01845">
    <property type="entry name" value="outer_NodT"/>
    <property type="match status" value="1"/>
</dbReference>
<sequence length="508" mass="55595">MTIIEKISTPTGARLSLTLGLPLALAILSGCSLTPDYSRPDDAGNWVYKEAPALPQHQAGSWKQAQPAEEQLRGQWWRVFGDPRLDQLEQQAALANPGLQAAAARLKQARALQRDARAEKMPRVDAAFGPSRQRESPASQDLPDGGPANTFTLWRAELGISYEVDLAGRIDAQVEAATAELEKSGALYRTVLLALQADVAENYFLIRELDTQLYVYRRTLELRNDTYRLIKHRHDNGDAGELDLVRAHSELEAARSEALGVERNRASAEHALAILLGLAPATFSLEPQLLAAKDIEIPPGLPSFLLERRPDIAAAERAMAAANARIGIAKAAFFPKLELTASGGFESSELGNLFEWSSRTFLLGPLVGAAMTLPLFDGGRRQAGVDYSRAAYEEDVARYREVVLKAFAEVEDNLALLRIMAEQSRAQQIALSASERAAQLSHLQYREGSHTQLDTIDADRTLLAQQLASARLNGDKARSTVRLVRALGGGWEDALQKQHAIVSNIRSE</sequence>
<dbReference type="PANTHER" id="PTHR30203">
    <property type="entry name" value="OUTER MEMBRANE CATION EFFLUX PROTEIN"/>
    <property type="match status" value="1"/>
</dbReference>
<dbReference type="InterPro" id="IPR010131">
    <property type="entry name" value="MdtP/NodT-like"/>
</dbReference>
<evidence type="ECO:0000256" key="3">
    <source>
        <dbReference type="ARBA" id="ARBA00022692"/>
    </source>
</evidence>
<dbReference type="EMBL" id="CP046621">
    <property type="protein sequence ID" value="QGW78721.1"/>
    <property type="molecule type" value="Genomic_DNA"/>
</dbReference>
<dbReference type="Proteomes" id="UP000426235">
    <property type="component" value="Chromosome"/>
</dbReference>
<keyword evidence="4 8" id="KW-0472">Membrane</keyword>
<evidence type="ECO:0000256" key="9">
    <source>
        <dbReference type="SAM" id="MobiDB-lite"/>
    </source>
</evidence>
<keyword evidence="2 8" id="KW-1134">Transmembrane beta strand</keyword>
<keyword evidence="5 8" id="KW-0564">Palmitate</keyword>
<proteinExistence type="inferred from homology"/>
<evidence type="ECO:0000256" key="4">
    <source>
        <dbReference type="ARBA" id="ARBA00023136"/>
    </source>
</evidence>
<keyword evidence="6" id="KW-0998">Cell outer membrane</keyword>
<dbReference type="PANTHER" id="PTHR30203:SF33">
    <property type="entry name" value="BLR4455 PROTEIN"/>
    <property type="match status" value="1"/>
</dbReference>
<dbReference type="GO" id="GO:0009279">
    <property type="term" value="C:cell outer membrane"/>
    <property type="evidence" value="ECO:0007669"/>
    <property type="project" value="UniProtKB-SubCell"/>
</dbReference>
<evidence type="ECO:0000256" key="7">
    <source>
        <dbReference type="ARBA" id="ARBA00023288"/>
    </source>
</evidence>
<keyword evidence="7 8" id="KW-0449">Lipoprotein</keyword>
<evidence type="ECO:0000313" key="10">
    <source>
        <dbReference type="EMBL" id="QGW78721.1"/>
    </source>
</evidence>
<dbReference type="SUPFAM" id="SSF56954">
    <property type="entry name" value="Outer membrane efflux proteins (OEP)"/>
    <property type="match status" value="1"/>
</dbReference>
<keyword evidence="11" id="KW-1185">Reference proteome</keyword>
<comment type="similarity">
    <text evidence="1 8">Belongs to the outer membrane factor (OMF) (TC 1.B.17) family.</text>
</comment>
<evidence type="ECO:0000256" key="2">
    <source>
        <dbReference type="ARBA" id="ARBA00022452"/>
    </source>
</evidence>
<evidence type="ECO:0000256" key="8">
    <source>
        <dbReference type="RuleBase" id="RU362097"/>
    </source>
</evidence>
<dbReference type="InterPro" id="IPR003423">
    <property type="entry name" value="OMP_efflux"/>
</dbReference>
<dbReference type="GO" id="GO:0015562">
    <property type="term" value="F:efflux transmembrane transporter activity"/>
    <property type="evidence" value="ECO:0007669"/>
    <property type="project" value="InterPro"/>
</dbReference>
<dbReference type="AlphaFoldDB" id="A0A6I6H8N0"/>
<evidence type="ECO:0000256" key="5">
    <source>
        <dbReference type="ARBA" id="ARBA00023139"/>
    </source>
</evidence>
<evidence type="ECO:0000256" key="1">
    <source>
        <dbReference type="ARBA" id="ARBA00007613"/>
    </source>
</evidence>
<reference evidence="10" key="1">
    <citation type="submission" date="2019-12" db="EMBL/GenBank/DDBJ databases">
        <title>Hybrid Genome Assemblies of two High G+C Isolates from Undergraduate Microbiology Courses.</title>
        <authorList>
            <person name="Ne Ville C.J."/>
            <person name="Enright D."/>
            <person name="Hernandez I."/>
            <person name="Dodsworth J."/>
            <person name="Orwin P.M."/>
        </authorList>
    </citation>
    <scope>NUCLEOTIDE SEQUENCE [LARGE SCALE GENOMIC DNA]</scope>
    <source>
        <strain evidence="10">Neo</strain>
    </source>
</reference>
<dbReference type="Gene3D" id="1.20.1600.10">
    <property type="entry name" value="Outer membrane efflux proteins (OEP)"/>
    <property type="match status" value="1"/>
</dbReference>